<dbReference type="SUPFAM" id="SSF47781">
    <property type="entry name" value="RuvA domain 2-like"/>
    <property type="match status" value="1"/>
</dbReference>
<dbReference type="Pfam" id="PF04002">
    <property type="entry name" value="RadC"/>
    <property type="match status" value="1"/>
</dbReference>
<reference evidence="9 10" key="1">
    <citation type="submission" date="2018-05" db="EMBL/GenBank/DDBJ databases">
        <title>Spiribacter halobius sp. nov., a moderately halophilic bacterium isolated from marine solar saltern.</title>
        <authorList>
            <person name="Zheng W.-S."/>
            <person name="Lu D.-C."/>
            <person name="Du Z.-J."/>
        </authorList>
    </citation>
    <scope>NUCLEOTIDE SEQUENCE [LARGE SCALE GENOMIC DNA]</scope>
    <source>
        <strain evidence="9 10">E85</strain>
    </source>
</reference>
<feature type="domain" description="MPN" evidence="8">
    <location>
        <begin position="102"/>
        <end position="224"/>
    </location>
</feature>
<organism evidence="9 10">
    <name type="scientific">Sediminicurvatus halobius</name>
    <dbReference type="NCBI Taxonomy" id="2182432"/>
    <lineage>
        <taxon>Bacteria</taxon>
        <taxon>Pseudomonadati</taxon>
        <taxon>Pseudomonadota</taxon>
        <taxon>Gammaproteobacteria</taxon>
        <taxon>Chromatiales</taxon>
        <taxon>Ectothiorhodospiraceae</taxon>
        <taxon>Sediminicurvatus</taxon>
    </lineage>
</organism>
<dbReference type="NCBIfam" id="NF000642">
    <property type="entry name" value="PRK00024.1"/>
    <property type="match status" value="1"/>
</dbReference>
<dbReference type="Proteomes" id="UP000245474">
    <property type="component" value="Unassembled WGS sequence"/>
</dbReference>
<comment type="similarity">
    <text evidence="1 7">Belongs to the UPF0758 family.</text>
</comment>
<dbReference type="EMBL" id="QFFI01000013">
    <property type="protein sequence ID" value="PWG63107.1"/>
    <property type="molecule type" value="Genomic_DNA"/>
</dbReference>
<dbReference type="InterPro" id="IPR037518">
    <property type="entry name" value="MPN"/>
</dbReference>
<evidence type="ECO:0000256" key="1">
    <source>
        <dbReference type="ARBA" id="ARBA00010243"/>
    </source>
</evidence>
<keyword evidence="2" id="KW-0645">Protease</keyword>
<keyword evidence="3" id="KW-0479">Metal-binding</keyword>
<dbReference type="GO" id="GO:0046872">
    <property type="term" value="F:metal ion binding"/>
    <property type="evidence" value="ECO:0007669"/>
    <property type="project" value="UniProtKB-KW"/>
</dbReference>
<evidence type="ECO:0000256" key="3">
    <source>
        <dbReference type="ARBA" id="ARBA00022723"/>
    </source>
</evidence>
<dbReference type="GO" id="GO:0006508">
    <property type="term" value="P:proteolysis"/>
    <property type="evidence" value="ECO:0007669"/>
    <property type="project" value="UniProtKB-KW"/>
</dbReference>
<dbReference type="NCBIfam" id="TIGR00608">
    <property type="entry name" value="radc"/>
    <property type="match status" value="1"/>
</dbReference>
<dbReference type="Pfam" id="PF20582">
    <property type="entry name" value="UPF0758_N"/>
    <property type="match status" value="1"/>
</dbReference>
<keyword evidence="4" id="KW-0378">Hydrolase</keyword>
<dbReference type="PANTHER" id="PTHR30471">
    <property type="entry name" value="DNA REPAIR PROTEIN RADC"/>
    <property type="match status" value="1"/>
</dbReference>
<keyword evidence="5" id="KW-0862">Zinc</keyword>
<dbReference type="Gene3D" id="3.40.140.10">
    <property type="entry name" value="Cytidine Deaminase, domain 2"/>
    <property type="match status" value="1"/>
</dbReference>
<proteinExistence type="inferred from homology"/>
<dbReference type="OrthoDB" id="9804482at2"/>
<evidence type="ECO:0000313" key="9">
    <source>
        <dbReference type="EMBL" id="PWG63107.1"/>
    </source>
</evidence>
<evidence type="ECO:0000313" key="10">
    <source>
        <dbReference type="Proteomes" id="UP000245474"/>
    </source>
</evidence>
<gene>
    <name evidence="9" type="ORF">DEM34_09655</name>
</gene>
<dbReference type="CDD" id="cd08071">
    <property type="entry name" value="MPN_DUF2466"/>
    <property type="match status" value="1"/>
</dbReference>
<evidence type="ECO:0000259" key="8">
    <source>
        <dbReference type="PROSITE" id="PS50249"/>
    </source>
</evidence>
<name>A0A2U2N218_9GAMM</name>
<dbReference type="PROSITE" id="PS01302">
    <property type="entry name" value="UPF0758"/>
    <property type="match status" value="1"/>
</dbReference>
<dbReference type="InterPro" id="IPR046778">
    <property type="entry name" value="UPF0758_N"/>
</dbReference>
<dbReference type="InterPro" id="IPR020891">
    <property type="entry name" value="UPF0758_CS"/>
</dbReference>
<dbReference type="InterPro" id="IPR010994">
    <property type="entry name" value="RuvA_2-like"/>
</dbReference>
<evidence type="ECO:0000256" key="5">
    <source>
        <dbReference type="ARBA" id="ARBA00022833"/>
    </source>
</evidence>
<dbReference type="FunFam" id="3.40.140.10:FF:000032">
    <property type="entry name" value="DNA repair protein RadC"/>
    <property type="match status" value="1"/>
</dbReference>
<keyword evidence="10" id="KW-1185">Reference proteome</keyword>
<protein>
    <recommendedName>
        <fullName evidence="8">MPN domain-containing protein</fullName>
    </recommendedName>
</protein>
<dbReference type="PROSITE" id="PS50249">
    <property type="entry name" value="MPN"/>
    <property type="match status" value="1"/>
</dbReference>
<comment type="caution">
    <text evidence="9">The sequence shown here is derived from an EMBL/GenBank/DDBJ whole genome shotgun (WGS) entry which is preliminary data.</text>
</comment>
<sequence>MPITDWPEAERPREKLLSRGAAALSDAELLAIFLRTGVAGRTAVDLARDLIGDFGGLRPLLEADQAAFSARPGLGPAKYSQLQAVLEMGRRHLWERLQRGQSLTSPAETRAYLAARLRHLPHEAFACLFLDNRHRVIVFEELFRGTIDAASVYPREVVRRAMSHNAAAVILAHNHPSGIAEPSAADEAITRRLCEALALVDVRVLDHFVVGDGPPVSFAERGLL</sequence>
<dbReference type="InterPro" id="IPR025657">
    <property type="entry name" value="RadC_JAB"/>
</dbReference>
<dbReference type="SUPFAM" id="SSF102712">
    <property type="entry name" value="JAB1/MPN domain"/>
    <property type="match status" value="1"/>
</dbReference>
<dbReference type="PANTHER" id="PTHR30471:SF3">
    <property type="entry name" value="UPF0758 PROTEIN YEES-RELATED"/>
    <property type="match status" value="1"/>
</dbReference>
<evidence type="ECO:0000256" key="2">
    <source>
        <dbReference type="ARBA" id="ARBA00022670"/>
    </source>
</evidence>
<evidence type="ECO:0000256" key="4">
    <source>
        <dbReference type="ARBA" id="ARBA00022801"/>
    </source>
</evidence>
<dbReference type="RefSeq" id="WP_109678606.1">
    <property type="nucleotide sequence ID" value="NZ_CP086615.1"/>
</dbReference>
<dbReference type="AlphaFoldDB" id="A0A2U2N218"/>
<accession>A0A2U2N218</accession>
<dbReference type="GO" id="GO:0008237">
    <property type="term" value="F:metallopeptidase activity"/>
    <property type="evidence" value="ECO:0007669"/>
    <property type="project" value="UniProtKB-KW"/>
</dbReference>
<evidence type="ECO:0000256" key="7">
    <source>
        <dbReference type="RuleBase" id="RU003797"/>
    </source>
</evidence>
<keyword evidence="6" id="KW-0482">Metalloprotease</keyword>
<evidence type="ECO:0000256" key="6">
    <source>
        <dbReference type="ARBA" id="ARBA00023049"/>
    </source>
</evidence>
<dbReference type="InterPro" id="IPR001405">
    <property type="entry name" value="UPF0758"/>
</dbReference>